<evidence type="ECO:0000256" key="3">
    <source>
        <dbReference type="ARBA" id="ARBA00022763"/>
    </source>
</evidence>
<evidence type="ECO:0000259" key="7">
    <source>
        <dbReference type="PROSITE" id="PS50172"/>
    </source>
</evidence>
<dbReference type="Gene3D" id="3.40.50.10190">
    <property type="entry name" value="BRCT domain"/>
    <property type="match status" value="1"/>
</dbReference>
<dbReference type="Pfam" id="PF00533">
    <property type="entry name" value="BRCT"/>
    <property type="match status" value="1"/>
</dbReference>
<comment type="subcellular location">
    <subcellularLocation>
        <location evidence="1">Nucleus</location>
    </subcellularLocation>
</comment>
<name>A0AAN9ZJA4_9ORTH</name>
<dbReference type="FunFam" id="2.60.120.260:FF:000025">
    <property type="entry name" value="DNA repair protein XRCC1 isoform X1"/>
    <property type="match status" value="1"/>
</dbReference>
<feature type="domain" description="BRCT" evidence="7">
    <location>
        <begin position="347"/>
        <end position="434"/>
    </location>
</feature>
<dbReference type="PANTHER" id="PTHR11370">
    <property type="entry name" value="DNA-REPAIR PROTEIN XRCC1"/>
    <property type="match status" value="1"/>
</dbReference>
<comment type="caution">
    <text evidence="8">The sequence shown here is derived from an EMBL/GenBank/DDBJ whole genome shotgun (WGS) entry which is preliminary data.</text>
</comment>
<keyword evidence="5" id="KW-0539">Nucleus</keyword>
<dbReference type="GO" id="GO:0005634">
    <property type="term" value="C:nucleus"/>
    <property type="evidence" value="ECO:0007669"/>
    <property type="project" value="UniProtKB-SubCell"/>
</dbReference>
<dbReference type="SMART" id="SM00292">
    <property type="entry name" value="BRCT"/>
    <property type="match status" value="1"/>
</dbReference>
<evidence type="ECO:0000256" key="5">
    <source>
        <dbReference type="ARBA" id="ARBA00023242"/>
    </source>
</evidence>
<dbReference type="AlphaFoldDB" id="A0AAN9ZJA4"/>
<dbReference type="SUPFAM" id="SSF49785">
    <property type="entry name" value="Galactose-binding domain-like"/>
    <property type="match status" value="1"/>
</dbReference>
<evidence type="ECO:0000256" key="6">
    <source>
        <dbReference type="SAM" id="MobiDB-lite"/>
    </source>
</evidence>
<sequence>MATVKFERVVSYSSEDPKYPAENLLKFGNKWKCKSPGEANATVILQLDQLLVIESIDIGNEHSAFIHVLVGRAASDDYESLVPASSFMSPGESDQSTNTNRVRMFTKKDFLKPTANEKWDRIKIVCSQPFNKRVQYGLSFIVAKGPEDKPKPMSLGGLNSELKNEDSNAFVNLGQVHLKKEADDDIHVGSLFAKRKKLSDTIDDPAANGASPKKNAGPILKPTLSPAQQKIMANKVAAKVKDPPTKQTPDPPLKPKFPALNNRPASPSPKPVVPTHPKRPVSPARTKASTKPATQNAAFKIGNQTGKGSPVAAKPTVPSGGGKRPSSAGRKAANSTKETKSSVKSKPFSKLLEGVTIVISGITNPARSFLRSKALEMGAKYKQDWDSTCTHLICAFKNTPKFKQVQGHGHIVTKDWIDQCHSKRKRFPWRRFALDINDTRQPESDDEIVEEIPQASTSSSSALPTVSNWEVDTSSGCKAESGSDTEDELERLEAKKVTSTTSSYNPYLSDTDVEDDERPDTSDLPMPPLP</sequence>
<dbReference type="GO" id="GO:0000012">
    <property type="term" value="P:single strand break repair"/>
    <property type="evidence" value="ECO:0007669"/>
    <property type="project" value="InterPro"/>
</dbReference>
<dbReference type="InterPro" id="IPR002706">
    <property type="entry name" value="Xrcc1_N"/>
</dbReference>
<protein>
    <recommendedName>
        <fullName evidence="7">BRCT domain-containing protein</fullName>
    </recommendedName>
</protein>
<dbReference type="SUPFAM" id="SSF52113">
    <property type="entry name" value="BRCT domain"/>
    <property type="match status" value="1"/>
</dbReference>
<evidence type="ECO:0000256" key="2">
    <source>
        <dbReference type="ARBA" id="ARBA00022737"/>
    </source>
</evidence>
<evidence type="ECO:0000313" key="9">
    <source>
        <dbReference type="Proteomes" id="UP001378592"/>
    </source>
</evidence>
<feature type="compositionally biased region" description="Polar residues" evidence="6">
    <location>
        <begin position="462"/>
        <end position="476"/>
    </location>
</feature>
<dbReference type="FunFam" id="3.40.50.10190:FF:000008">
    <property type="entry name" value="X-ray repair cross complementing 1"/>
    <property type="match status" value="1"/>
</dbReference>
<dbReference type="GO" id="GO:0006303">
    <property type="term" value="P:double-strand break repair via nonhomologous end joining"/>
    <property type="evidence" value="ECO:0007669"/>
    <property type="project" value="InterPro"/>
</dbReference>
<feature type="compositionally biased region" description="Polar residues" evidence="6">
    <location>
        <begin position="287"/>
        <end position="307"/>
    </location>
</feature>
<dbReference type="InterPro" id="IPR036420">
    <property type="entry name" value="BRCT_dom_sf"/>
</dbReference>
<evidence type="ECO:0000256" key="1">
    <source>
        <dbReference type="ARBA" id="ARBA00004123"/>
    </source>
</evidence>
<keyword evidence="3" id="KW-0227">DNA damage</keyword>
<dbReference type="CDD" id="cd17725">
    <property type="entry name" value="BRCT_XRCC1_rpt1"/>
    <property type="match status" value="1"/>
</dbReference>
<dbReference type="GO" id="GO:0003684">
    <property type="term" value="F:damaged DNA binding"/>
    <property type="evidence" value="ECO:0007669"/>
    <property type="project" value="InterPro"/>
</dbReference>
<dbReference type="Pfam" id="PF01834">
    <property type="entry name" value="XRCC1_N"/>
    <property type="match status" value="1"/>
</dbReference>
<accession>A0AAN9ZJA4</accession>
<feature type="region of interest" description="Disordered" evidence="6">
    <location>
        <begin position="201"/>
        <end position="222"/>
    </location>
</feature>
<keyword evidence="4" id="KW-0234">DNA repair</keyword>
<dbReference type="EMBL" id="JAZDUA010000005">
    <property type="protein sequence ID" value="KAK7874064.1"/>
    <property type="molecule type" value="Genomic_DNA"/>
</dbReference>
<keyword evidence="2" id="KW-0677">Repeat</keyword>
<gene>
    <name evidence="8" type="ORF">R5R35_004610</name>
</gene>
<dbReference type="PROSITE" id="PS50172">
    <property type="entry name" value="BRCT"/>
    <property type="match status" value="1"/>
</dbReference>
<dbReference type="PANTHER" id="PTHR11370:SF5">
    <property type="entry name" value="DNA REPAIR PROTEIN XRCC1"/>
    <property type="match status" value="1"/>
</dbReference>
<dbReference type="InterPro" id="IPR045080">
    <property type="entry name" value="BRCT_XRCC1_rpt1"/>
</dbReference>
<proteinExistence type="predicted"/>
<dbReference type="InterPro" id="IPR008979">
    <property type="entry name" value="Galactose-bd-like_sf"/>
</dbReference>
<reference evidence="8 9" key="1">
    <citation type="submission" date="2024-03" db="EMBL/GenBank/DDBJ databases">
        <title>The genome assembly and annotation of the cricket Gryllus longicercus Weissman &amp; Gray.</title>
        <authorList>
            <person name="Szrajer S."/>
            <person name="Gray D."/>
            <person name="Ylla G."/>
        </authorList>
    </citation>
    <scope>NUCLEOTIDE SEQUENCE [LARGE SCALE GENOMIC DNA]</scope>
    <source>
        <strain evidence="8">DAG 2021-001</strain>
        <tissue evidence="8">Whole body minus gut</tissue>
    </source>
</reference>
<evidence type="ECO:0000313" key="8">
    <source>
        <dbReference type="EMBL" id="KAK7874064.1"/>
    </source>
</evidence>
<feature type="compositionally biased region" description="Polar residues" evidence="6">
    <location>
        <begin position="497"/>
        <end position="508"/>
    </location>
</feature>
<dbReference type="Proteomes" id="UP001378592">
    <property type="component" value="Unassembled WGS sequence"/>
</dbReference>
<organism evidence="8 9">
    <name type="scientific">Gryllus longicercus</name>
    <dbReference type="NCBI Taxonomy" id="2509291"/>
    <lineage>
        <taxon>Eukaryota</taxon>
        <taxon>Metazoa</taxon>
        <taxon>Ecdysozoa</taxon>
        <taxon>Arthropoda</taxon>
        <taxon>Hexapoda</taxon>
        <taxon>Insecta</taxon>
        <taxon>Pterygota</taxon>
        <taxon>Neoptera</taxon>
        <taxon>Polyneoptera</taxon>
        <taxon>Orthoptera</taxon>
        <taxon>Ensifera</taxon>
        <taxon>Gryllidea</taxon>
        <taxon>Grylloidea</taxon>
        <taxon>Gryllidae</taxon>
        <taxon>Gryllinae</taxon>
        <taxon>Gryllus</taxon>
    </lineage>
</organism>
<evidence type="ECO:0000256" key="4">
    <source>
        <dbReference type="ARBA" id="ARBA00023204"/>
    </source>
</evidence>
<dbReference type="InterPro" id="IPR001357">
    <property type="entry name" value="BRCT_dom"/>
</dbReference>
<feature type="region of interest" description="Disordered" evidence="6">
    <location>
        <begin position="238"/>
        <end position="346"/>
    </location>
</feature>
<keyword evidence="9" id="KW-1185">Reference proteome</keyword>
<dbReference type="GO" id="GO:0006284">
    <property type="term" value="P:base-excision repair"/>
    <property type="evidence" value="ECO:0007669"/>
    <property type="project" value="InterPro"/>
</dbReference>
<feature type="region of interest" description="Disordered" evidence="6">
    <location>
        <begin position="438"/>
        <end position="530"/>
    </location>
</feature>
<dbReference type="Gene3D" id="2.60.120.260">
    <property type="entry name" value="Galactose-binding domain-like"/>
    <property type="match status" value="1"/>
</dbReference>